<evidence type="ECO:0000256" key="6">
    <source>
        <dbReference type="ARBA" id="ARBA00023186"/>
    </source>
</evidence>
<evidence type="ECO:0000256" key="8">
    <source>
        <dbReference type="SAM" id="Phobius"/>
    </source>
</evidence>
<evidence type="ECO:0000256" key="7">
    <source>
        <dbReference type="ARBA" id="ARBA00038408"/>
    </source>
</evidence>
<dbReference type="InterPro" id="IPR027304">
    <property type="entry name" value="Trigger_fact/SurA_dom_sf"/>
</dbReference>
<dbReference type="InterPro" id="IPR000297">
    <property type="entry name" value="PPIase_PpiC"/>
</dbReference>
<dbReference type="RefSeq" id="WP_007474366.1">
    <property type="nucleotide sequence ID" value="NZ_ABCJ01000003.1"/>
</dbReference>
<feature type="domain" description="PpiC" evidence="9">
    <location>
        <begin position="231"/>
        <end position="347"/>
    </location>
</feature>
<proteinExistence type="inferred from homology"/>
<evidence type="ECO:0000256" key="4">
    <source>
        <dbReference type="ARBA" id="ARBA00022989"/>
    </source>
</evidence>
<dbReference type="PANTHER" id="PTHR47529">
    <property type="entry name" value="PEPTIDYL-PROLYL CIS-TRANS ISOMERASE D"/>
    <property type="match status" value="1"/>
</dbReference>
<comment type="subcellular location">
    <subcellularLocation>
        <location evidence="1">Cell membrane</location>
        <topology evidence="1">Single-pass type II membrane protein</topology>
    </subcellularLocation>
</comment>
<evidence type="ECO:0000256" key="2">
    <source>
        <dbReference type="ARBA" id="ARBA00022475"/>
    </source>
</evidence>
<dbReference type="Proteomes" id="UP000003288">
    <property type="component" value="Unassembled WGS sequence"/>
</dbReference>
<organism evidence="10 11">
    <name type="scientific">Caminibacter mediatlanticus TB-2</name>
    <dbReference type="NCBI Taxonomy" id="391592"/>
    <lineage>
        <taxon>Bacteria</taxon>
        <taxon>Pseudomonadati</taxon>
        <taxon>Campylobacterota</taxon>
        <taxon>Epsilonproteobacteria</taxon>
        <taxon>Nautiliales</taxon>
        <taxon>Nautiliaceae</taxon>
        <taxon>Caminibacter</taxon>
    </lineage>
</organism>
<keyword evidence="4 8" id="KW-1133">Transmembrane helix</keyword>
<evidence type="ECO:0000256" key="5">
    <source>
        <dbReference type="ARBA" id="ARBA00023136"/>
    </source>
</evidence>
<dbReference type="SUPFAM" id="SSF109998">
    <property type="entry name" value="Triger factor/SurA peptide-binding domain-like"/>
    <property type="match status" value="1"/>
</dbReference>
<evidence type="ECO:0000313" key="11">
    <source>
        <dbReference type="Proteomes" id="UP000003288"/>
    </source>
</evidence>
<evidence type="ECO:0000256" key="3">
    <source>
        <dbReference type="ARBA" id="ARBA00022692"/>
    </source>
</evidence>
<dbReference type="GO" id="GO:0005886">
    <property type="term" value="C:plasma membrane"/>
    <property type="evidence" value="ECO:0007669"/>
    <property type="project" value="UniProtKB-SubCell"/>
</dbReference>
<name>A0AAI9F2H0_9BACT</name>
<sequence>MIEWMQTHRKWLVITIWIATIAFVGAGFVGWGQFQFGKKTSTIAKVKDTEITIQDWQNAYNNLFDRVNQQLGGKLDEATAKKLGLQKEALDIAIQQGILRQYAKDLGLYVTDNDIAKKILEVFKNKQNYENYLKNTGQKAKDFENNLRKQLLVEKLLKYLNLKPQKTEIMTIASALYNADNLDIKVINKNNIKVDVDENEIKKYWEKNKNKYLSQNQYKIMIETIPLEGDVSEEELKKYYNENKLNYKNEKGEILSFEKAKNQVKIDYLAHKLKKKAIIAYKNLKNSKGNYKIITVNENNKLIPFDKMQILKNNGYLKPFVYNQQYITAKLIEELKPTPLPFEKVKNIVIKDYINEMSSKKLIEIANKALQNFKGKNIGYVTKYDFNKIKNLPPNLAEMFLMNVFISQKPKSVIFLPNKNNPEYAVLYNIREQKLLDEKEYEKNKKLVYNLTQSVINNELYNDLLNKLKNKYTIVKYIKDNG</sequence>
<keyword evidence="2" id="KW-1003">Cell membrane</keyword>
<keyword evidence="5 8" id="KW-0472">Membrane</keyword>
<protein>
    <recommendedName>
        <fullName evidence="9">PpiC domain-containing protein</fullName>
    </recommendedName>
</protein>
<reference evidence="10 11" key="1">
    <citation type="journal article" date="2011" name="Stand. Genomic Sci.">
        <title>Draft genome sequence of Caminibacter mediatlanticus strain TB-2, an epsilonproteobacterium isolated from a deep-sea hydrothermal vent.</title>
        <authorList>
            <person name="Giovannelli D."/>
            <person name="Ferriera S."/>
            <person name="Johnson J."/>
            <person name="Kravitz S."/>
            <person name="Perez-Rodriguez I."/>
            <person name="Ricci J."/>
            <person name="O'Brien C."/>
            <person name="Voordeckers J.W."/>
            <person name="Bini E."/>
            <person name="Vetriani C."/>
        </authorList>
    </citation>
    <scope>NUCLEOTIDE SEQUENCE [LARGE SCALE GENOMIC DNA]</scope>
    <source>
        <strain evidence="10 11">TB-2</strain>
    </source>
</reference>
<dbReference type="Pfam" id="PF13624">
    <property type="entry name" value="SurA_N_3"/>
    <property type="match status" value="1"/>
</dbReference>
<comment type="caution">
    <text evidence="10">The sequence shown here is derived from an EMBL/GenBank/DDBJ whole genome shotgun (WGS) entry which is preliminary data.</text>
</comment>
<evidence type="ECO:0000313" key="10">
    <source>
        <dbReference type="EMBL" id="EDM23808.1"/>
    </source>
</evidence>
<evidence type="ECO:0000259" key="9">
    <source>
        <dbReference type="Pfam" id="PF13145"/>
    </source>
</evidence>
<keyword evidence="6" id="KW-0143">Chaperone</keyword>
<dbReference type="EMBL" id="ABCJ01000003">
    <property type="protein sequence ID" value="EDM23808.1"/>
    <property type="molecule type" value="Genomic_DNA"/>
</dbReference>
<dbReference type="InterPro" id="IPR052029">
    <property type="entry name" value="PpiD_chaperone"/>
</dbReference>
<evidence type="ECO:0000256" key="1">
    <source>
        <dbReference type="ARBA" id="ARBA00004401"/>
    </source>
</evidence>
<dbReference type="PANTHER" id="PTHR47529:SF1">
    <property type="entry name" value="PERIPLASMIC CHAPERONE PPID"/>
    <property type="match status" value="1"/>
</dbReference>
<dbReference type="Pfam" id="PF13145">
    <property type="entry name" value="Rotamase_2"/>
    <property type="match status" value="1"/>
</dbReference>
<dbReference type="Gene3D" id="1.10.4030.10">
    <property type="entry name" value="Porin chaperone SurA, peptide-binding domain"/>
    <property type="match status" value="1"/>
</dbReference>
<keyword evidence="3 8" id="KW-0812">Transmembrane</keyword>
<gene>
    <name evidence="10" type="ORF">CMTB2_01034</name>
</gene>
<accession>A0AAI9F2H0</accession>
<dbReference type="GO" id="GO:0003755">
    <property type="term" value="F:peptidyl-prolyl cis-trans isomerase activity"/>
    <property type="evidence" value="ECO:0007669"/>
    <property type="project" value="InterPro"/>
</dbReference>
<comment type="similarity">
    <text evidence="7">Belongs to the PpiD chaperone family.</text>
</comment>
<dbReference type="AlphaFoldDB" id="A0AAI9F2H0"/>
<feature type="transmembrane region" description="Helical" evidence="8">
    <location>
        <begin position="12"/>
        <end position="31"/>
    </location>
</feature>